<organism evidence="2">
    <name type="scientific">Cacopsylla melanoneura</name>
    <dbReference type="NCBI Taxonomy" id="428564"/>
    <lineage>
        <taxon>Eukaryota</taxon>
        <taxon>Metazoa</taxon>
        <taxon>Ecdysozoa</taxon>
        <taxon>Arthropoda</taxon>
        <taxon>Hexapoda</taxon>
        <taxon>Insecta</taxon>
        <taxon>Pterygota</taxon>
        <taxon>Neoptera</taxon>
        <taxon>Paraneoptera</taxon>
        <taxon>Hemiptera</taxon>
        <taxon>Sternorrhyncha</taxon>
        <taxon>Psylloidea</taxon>
        <taxon>Psyllidae</taxon>
        <taxon>Psyllinae</taxon>
        <taxon>Cacopsylla</taxon>
    </lineage>
</organism>
<name>A0A8D8ZFA6_9HEMI</name>
<evidence type="ECO:0000313" key="2">
    <source>
        <dbReference type="EMBL" id="CAG6746342.1"/>
    </source>
</evidence>
<dbReference type="EMBL" id="HBUF01509256">
    <property type="protein sequence ID" value="CAG6746341.1"/>
    <property type="molecule type" value="Transcribed_RNA"/>
</dbReference>
<keyword evidence="1" id="KW-0812">Transmembrane</keyword>
<protein>
    <submittedName>
        <fullName evidence="2">Uncharacterized protein</fullName>
    </submittedName>
</protein>
<feature type="transmembrane region" description="Helical" evidence="1">
    <location>
        <begin position="51"/>
        <end position="78"/>
    </location>
</feature>
<keyword evidence="1" id="KW-0472">Membrane</keyword>
<keyword evidence="1" id="KW-1133">Transmembrane helix</keyword>
<reference evidence="2" key="1">
    <citation type="submission" date="2021-05" db="EMBL/GenBank/DDBJ databases">
        <authorList>
            <person name="Alioto T."/>
            <person name="Alioto T."/>
            <person name="Gomez Garrido J."/>
        </authorList>
    </citation>
    <scope>NUCLEOTIDE SEQUENCE</scope>
</reference>
<feature type="transmembrane region" description="Helical" evidence="1">
    <location>
        <begin position="120"/>
        <end position="144"/>
    </location>
</feature>
<accession>A0A8D8ZFA6</accession>
<sequence>MVFMKPYTILKGFGMNESRLGKEDNAEVGACSNSFMTSAPMFEMFLDDGSTWLLITMGWIGAGAGGAGAGADVAWFIVLTRFGWIVGITPLGIGRVGMWTVGVVVSTAKGWDVLSGAGSGGVVGFAAVVFVFVITAGGVASVALTGGNVVLTAGVVTFNTGTGTTTVSLGDLLWMNEYSRRSSCSPVSPSLSFRV</sequence>
<feature type="transmembrane region" description="Helical" evidence="1">
    <location>
        <begin position="84"/>
        <end position="108"/>
    </location>
</feature>
<evidence type="ECO:0000256" key="1">
    <source>
        <dbReference type="SAM" id="Phobius"/>
    </source>
</evidence>
<dbReference type="EMBL" id="HBUF01509257">
    <property type="protein sequence ID" value="CAG6746342.1"/>
    <property type="molecule type" value="Transcribed_RNA"/>
</dbReference>
<dbReference type="EMBL" id="HBUF01509254">
    <property type="protein sequence ID" value="CAG6746339.1"/>
    <property type="molecule type" value="Transcribed_RNA"/>
</dbReference>
<dbReference type="AlphaFoldDB" id="A0A8D8ZFA6"/>
<proteinExistence type="predicted"/>
<feature type="transmembrane region" description="Helical" evidence="1">
    <location>
        <begin position="150"/>
        <end position="174"/>
    </location>
</feature>